<dbReference type="AlphaFoldDB" id="A0AAE9XEZ6"/>
<name>A0AAE9XEZ6_9ENTE</name>
<evidence type="ECO:0000313" key="2">
    <source>
        <dbReference type="Proteomes" id="UP001179600"/>
    </source>
</evidence>
<accession>A0AAE9XEZ6</accession>
<reference evidence="1" key="1">
    <citation type="submission" date="2023-01" db="EMBL/GenBank/DDBJ databases">
        <title>Oxazolidinone resistance genes in florfenicol resistant enterococci from beef cattle and veal calves at slaughter.</title>
        <authorList>
            <person name="Biggel M."/>
        </authorList>
    </citation>
    <scope>NUCLEOTIDE SEQUENCE</scope>
    <source>
        <strain evidence="1">K204-1</strain>
    </source>
</reference>
<evidence type="ECO:0000313" key="1">
    <source>
        <dbReference type="EMBL" id="WCG22933.1"/>
    </source>
</evidence>
<dbReference type="EMBL" id="CP116507">
    <property type="protein sequence ID" value="WCG22933.1"/>
    <property type="molecule type" value="Genomic_DNA"/>
</dbReference>
<dbReference type="Pfam" id="PF16067">
    <property type="entry name" value="DUF4809"/>
    <property type="match status" value="1"/>
</dbReference>
<dbReference type="RefSeq" id="WP_126762286.1">
    <property type="nucleotide sequence ID" value="NZ_CP116507.1"/>
</dbReference>
<organism evidence="1 2">
    <name type="scientific">Vagococcus lutrae</name>
    <dbReference type="NCBI Taxonomy" id="81947"/>
    <lineage>
        <taxon>Bacteria</taxon>
        <taxon>Bacillati</taxon>
        <taxon>Bacillota</taxon>
        <taxon>Bacilli</taxon>
        <taxon>Lactobacillales</taxon>
        <taxon>Enterococcaceae</taxon>
        <taxon>Vagococcus</taxon>
    </lineage>
</organism>
<proteinExistence type="predicted"/>
<dbReference type="InterPro" id="IPR032080">
    <property type="entry name" value="DUF4809"/>
</dbReference>
<dbReference type="Proteomes" id="UP001179600">
    <property type="component" value="Chromosome"/>
</dbReference>
<protein>
    <submittedName>
        <fullName evidence="1">DUF4809 family protein</fullName>
    </submittedName>
</protein>
<sequence length="131" mass="14900">MKKIKVSSAVDLTEGGCNACGTVKCVMYTLEIDGREIALENMAVNELVRALAIHEGWRQELVVGMLDEHVVYRKDSKQVKLEEEYDQLTFSQGSQRLVTRDFLEIPNEVTQKANEILTTFFDVDGYTFEMS</sequence>
<gene>
    <name evidence="1" type="ORF">PML95_01425</name>
</gene>